<organism evidence="2 3">
    <name type="scientific">Nocardioides vastitatis</name>
    <dbReference type="NCBI Taxonomy" id="2568655"/>
    <lineage>
        <taxon>Bacteria</taxon>
        <taxon>Bacillati</taxon>
        <taxon>Actinomycetota</taxon>
        <taxon>Actinomycetes</taxon>
        <taxon>Propionibacteriales</taxon>
        <taxon>Nocardioidaceae</taxon>
        <taxon>Nocardioides</taxon>
    </lineage>
</organism>
<dbReference type="SUPFAM" id="SSF52499">
    <property type="entry name" value="Isochorismatase-like hydrolases"/>
    <property type="match status" value="1"/>
</dbReference>
<dbReference type="Gene3D" id="3.40.50.850">
    <property type="entry name" value="Isochorismatase-like"/>
    <property type="match status" value="1"/>
</dbReference>
<evidence type="ECO:0000259" key="1">
    <source>
        <dbReference type="Pfam" id="PF00857"/>
    </source>
</evidence>
<comment type="caution">
    <text evidence="2">The sequence shown here is derived from an EMBL/GenBank/DDBJ whole genome shotgun (WGS) entry which is preliminary data.</text>
</comment>
<evidence type="ECO:0000313" key="3">
    <source>
        <dbReference type="Proteomes" id="UP001596072"/>
    </source>
</evidence>
<evidence type="ECO:0000313" key="2">
    <source>
        <dbReference type="EMBL" id="MFC5728120.1"/>
    </source>
</evidence>
<name>A0ABW0ZAU1_9ACTN</name>
<dbReference type="Pfam" id="PF00857">
    <property type="entry name" value="Isochorismatase"/>
    <property type="match status" value="1"/>
</dbReference>
<proteinExistence type="predicted"/>
<sequence>MSVPERLTPENTTIVLIDHAVGFANVLGSTDVATHVNNVVGLAKTATLFGSGLVVTNGLPGKPSGPLYPELLDVLGDQKVVERPGATNAFADEAFAEAVRATGRKKLAIAGVSTEGCVLQSVLGALRDGYEVYLVVDASASVTAETHNVAVQRMIAAGATPVTWFSLAGEFEYDHRAPTAAHFQQLMREHVPSMAKGVQSWLATTAVASSGAA</sequence>
<keyword evidence="3" id="KW-1185">Reference proteome</keyword>
<dbReference type="PANTHER" id="PTHR43559">
    <property type="entry name" value="HYDROLASE YCAC-RELATED"/>
    <property type="match status" value="1"/>
</dbReference>
<feature type="domain" description="Isochorismatase-like" evidence="1">
    <location>
        <begin position="14"/>
        <end position="164"/>
    </location>
</feature>
<dbReference type="InterPro" id="IPR053152">
    <property type="entry name" value="Hydrolase_YcaC-like"/>
</dbReference>
<accession>A0ABW0ZAU1</accession>
<dbReference type="Proteomes" id="UP001596072">
    <property type="component" value="Unassembled WGS sequence"/>
</dbReference>
<reference evidence="3" key="1">
    <citation type="journal article" date="2019" name="Int. J. Syst. Evol. Microbiol.">
        <title>The Global Catalogue of Microorganisms (GCM) 10K type strain sequencing project: providing services to taxonomists for standard genome sequencing and annotation.</title>
        <authorList>
            <consortium name="The Broad Institute Genomics Platform"/>
            <consortium name="The Broad Institute Genome Sequencing Center for Infectious Disease"/>
            <person name="Wu L."/>
            <person name="Ma J."/>
        </authorList>
    </citation>
    <scope>NUCLEOTIDE SEQUENCE [LARGE SCALE GENOMIC DNA]</scope>
    <source>
        <strain evidence="3">YIM 94188</strain>
    </source>
</reference>
<dbReference type="InterPro" id="IPR036380">
    <property type="entry name" value="Isochorismatase-like_sf"/>
</dbReference>
<dbReference type="RefSeq" id="WP_136431768.1">
    <property type="nucleotide sequence ID" value="NZ_JBHSNS010000001.1"/>
</dbReference>
<protein>
    <submittedName>
        <fullName evidence="2">Isochorismatase family protein</fullName>
    </submittedName>
</protein>
<dbReference type="EMBL" id="JBHSNS010000001">
    <property type="protein sequence ID" value="MFC5728120.1"/>
    <property type="molecule type" value="Genomic_DNA"/>
</dbReference>
<gene>
    <name evidence="2" type="ORF">ACFPQB_04275</name>
</gene>
<dbReference type="PANTHER" id="PTHR43559:SF1">
    <property type="entry name" value="HYDROLASE"/>
    <property type="match status" value="1"/>
</dbReference>
<dbReference type="InterPro" id="IPR000868">
    <property type="entry name" value="Isochorismatase-like_dom"/>
</dbReference>